<keyword evidence="4" id="KW-0862">Zinc</keyword>
<evidence type="ECO:0000256" key="4">
    <source>
        <dbReference type="ARBA" id="ARBA00022833"/>
    </source>
</evidence>
<keyword evidence="2" id="KW-0645">Protease</keyword>
<keyword evidence="3" id="KW-0378">Hydrolase</keyword>
<dbReference type="RefSeq" id="WP_025607295.1">
    <property type="nucleotide sequence ID" value="NZ_CP021235.1"/>
</dbReference>
<evidence type="ECO:0000256" key="6">
    <source>
        <dbReference type="SAM" id="SignalP"/>
    </source>
</evidence>
<dbReference type="InterPro" id="IPR011765">
    <property type="entry name" value="Pept_M16_N"/>
</dbReference>
<dbReference type="GO" id="GO:0008237">
    <property type="term" value="F:metallopeptidase activity"/>
    <property type="evidence" value="ECO:0007669"/>
    <property type="project" value="UniProtKB-KW"/>
</dbReference>
<dbReference type="STRING" id="709015.GCA_000472485_02315"/>
<evidence type="ECO:0000256" key="5">
    <source>
        <dbReference type="ARBA" id="ARBA00023049"/>
    </source>
</evidence>
<feature type="domain" description="Peptidase M16 C-terminal" evidence="8">
    <location>
        <begin position="695"/>
        <end position="869"/>
    </location>
</feature>
<dbReference type="KEGG" id="pact:CA264_11470"/>
<dbReference type="AlphaFoldDB" id="A0A1X9YT59"/>
<dbReference type="InterPro" id="IPR007863">
    <property type="entry name" value="Peptidase_M16_C"/>
</dbReference>
<proteinExistence type="inferred from homology"/>
<reference evidence="10" key="1">
    <citation type="submission" date="2017-05" db="EMBL/GenBank/DDBJ databases">
        <authorList>
            <person name="Ray J."/>
            <person name="Price M."/>
            <person name="Deutschbauer A."/>
        </authorList>
    </citation>
    <scope>NUCLEOTIDE SEQUENCE [LARGE SCALE GENOMIC DNA]</scope>
    <source>
        <strain evidence="10">DSM 19842</strain>
    </source>
</reference>
<dbReference type="EMBL" id="CP021235">
    <property type="protein sequence ID" value="ARS36004.1"/>
    <property type="molecule type" value="Genomic_DNA"/>
</dbReference>
<dbReference type="OrthoDB" id="9811314at2"/>
<feature type="domain" description="Peptidase M16 N-terminal" evidence="7">
    <location>
        <begin position="56"/>
        <end position="197"/>
    </location>
</feature>
<dbReference type="InterPro" id="IPR050626">
    <property type="entry name" value="Peptidase_M16"/>
</dbReference>
<feature type="chain" id="PRO_5010999089" evidence="6">
    <location>
        <begin position="24"/>
        <end position="945"/>
    </location>
</feature>
<organism evidence="9 10">
    <name type="scientific">Pontibacter actiniarum</name>
    <dbReference type="NCBI Taxonomy" id="323450"/>
    <lineage>
        <taxon>Bacteria</taxon>
        <taxon>Pseudomonadati</taxon>
        <taxon>Bacteroidota</taxon>
        <taxon>Cytophagia</taxon>
        <taxon>Cytophagales</taxon>
        <taxon>Hymenobacteraceae</taxon>
        <taxon>Pontibacter</taxon>
    </lineage>
</organism>
<sequence length="945" mass="105045">MKYKQTLILPLLGLLLAGAPAFAQTVKVVSSTENIPADPSVKIGKLKNGLTYYIRKNTEPKERAELYLVVKAGSLQESDEQKGLAHFTEHMAFNGTRSFPENELISYLQKAGVRFGADLNAYTGFDQTVYQLPLPTSDQEVFETGFRILADWAGRVTFDGAEIDKERGVIVEEERQRGKNVSERISKQLLPAMFANSRYLERLPIGEVEIIENFKHETLRAYYQQWYRPDLQAVIAVGDFDEANVEKLIRDNFAAFEAPANGKQPQHYSIPANAEPIVKIVTDPEFPYTVAFINYKHPGTVTKTLADFRQAIMHGVINSMLSARIQELVKSGKAPFLNAGASYGAYQGGAGHLDAFSLQVVAKSADALKPALEGIMDEALKVQQYGFTISEYERVKQSFESAIEKAYKEKDKTSSKAYVSQYLQHFLNGEAIISMEYSYAFYQEVLDQISLEEVNRLAAGYIRTENQIVIVQASEKSKDVLPDTQELLKWVNNGERQLEAYVDEVVAKPLLQDFVSVGATKKQTYQKALGTTELVLSNGVKVLLKPTDFKNDEILFSAYSPGGYSLAPASEVQAAKMAGPVVAAAGVGDYSATQLSKMLAGKNVAVGPYINTYSEGIKGYAAPEDFETALQLTYLYFTQPRKDSVAFNRQIENTRVFLEGKNANPVSVFQDTINAAMSGYGPWAASPTLEQLNQLSLDKAFAFYKDRFADASDFSFAIVGNFEVEKIQPLVEKYLGALPATHRSETFKDVGIQPLPGKISKTVYKGLEDKAVVVLAYHDAYTYKQANNLYLKALESALETRLLERLREKESGVYSPSVTLSFVKEPKATYSLAVSFSCASDRVEELISATQDEIEKMRAEGPSSDELGKFVAQEKRQREVKLRTNAFWLSYLSGINANRHGSGEMESYMERLEKIKVRKAAKAARSYLSGAETIRLVLLPEASHL</sequence>
<keyword evidence="5" id="KW-0482">Metalloprotease</keyword>
<dbReference type="Gene3D" id="3.30.830.10">
    <property type="entry name" value="Metalloenzyme, LuxS/M16 peptidase-like"/>
    <property type="match status" value="4"/>
</dbReference>
<keyword evidence="6" id="KW-0732">Signal</keyword>
<protein>
    <submittedName>
        <fullName evidence="9">Peptidase M16</fullName>
    </submittedName>
</protein>
<accession>A0A1X9YT59</accession>
<feature type="domain" description="Peptidase M16 C-terminal" evidence="8">
    <location>
        <begin position="214"/>
        <end position="398"/>
    </location>
</feature>
<gene>
    <name evidence="9" type="ORF">CA264_11470</name>
</gene>
<comment type="similarity">
    <text evidence="1">Belongs to the peptidase M16 family.</text>
</comment>
<dbReference type="Proteomes" id="UP000266292">
    <property type="component" value="Chromosome"/>
</dbReference>
<evidence type="ECO:0000256" key="2">
    <source>
        <dbReference type="ARBA" id="ARBA00022670"/>
    </source>
</evidence>
<dbReference type="PANTHER" id="PTHR43690:SF34">
    <property type="entry name" value="ZINC PROTEASE PQQL-LIKE"/>
    <property type="match status" value="1"/>
</dbReference>
<evidence type="ECO:0000256" key="1">
    <source>
        <dbReference type="ARBA" id="ARBA00007261"/>
    </source>
</evidence>
<dbReference type="InterPro" id="IPR011249">
    <property type="entry name" value="Metalloenz_LuxS/M16"/>
</dbReference>
<dbReference type="GO" id="GO:0006508">
    <property type="term" value="P:proteolysis"/>
    <property type="evidence" value="ECO:0007669"/>
    <property type="project" value="UniProtKB-KW"/>
</dbReference>
<keyword evidence="10" id="KW-1185">Reference proteome</keyword>
<evidence type="ECO:0000313" key="10">
    <source>
        <dbReference type="Proteomes" id="UP000266292"/>
    </source>
</evidence>
<evidence type="ECO:0000256" key="3">
    <source>
        <dbReference type="ARBA" id="ARBA00022801"/>
    </source>
</evidence>
<feature type="signal peptide" evidence="6">
    <location>
        <begin position="1"/>
        <end position="23"/>
    </location>
</feature>
<evidence type="ECO:0000259" key="8">
    <source>
        <dbReference type="Pfam" id="PF05193"/>
    </source>
</evidence>
<dbReference type="SUPFAM" id="SSF63411">
    <property type="entry name" value="LuxS/MPP-like metallohydrolase"/>
    <property type="match status" value="4"/>
</dbReference>
<dbReference type="Pfam" id="PF00675">
    <property type="entry name" value="Peptidase_M16"/>
    <property type="match status" value="1"/>
</dbReference>
<dbReference type="GO" id="GO:0046872">
    <property type="term" value="F:metal ion binding"/>
    <property type="evidence" value="ECO:0007669"/>
    <property type="project" value="InterPro"/>
</dbReference>
<dbReference type="PANTHER" id="PTHR43690">
    <property type="entry name" value="NARDILYSIN"/>
    <property type="match status" value="1"/>
</dbReference>
<dbReference type="Pfam" id="PF05193">
    <property type="entry name" value="Peptidase_M16_C"/>
    <property type="match status" value="2"/>
</dbReference>
<name>A0A1X9YT59_9BACT</name>
<evidence type="ECO:0000313" key="9">
    <source>
        <dbReference type="EMBL" id="ARS36004.1"/>
    </source>
</evidence>
<evidence type="ECO:0000259" key="7">
    <source>
        <dbReference type="Pfam" id="PF00675"/>
    </source>
</evidence>